<organism evidence="1 2">
    <name type="scientific">Paramecium octaurelia</name>
    <dbReference type="NCBI Taxonomy" id="43137"/>
    <lineage>
        <taxon>Eukaryota</taxon>
        <taxon>Sar</taxon>
        <taxon>Alveolata</taxon>
        <taxon>Ciliophora</taxon>
        <taxon>Intramacronucleata</taxon>
        <taxon>Oligohymenophorea</taxon>
        <taxon>Peniculida</taxon>
        <taxon>Parameciidae</taxon>
        <taxon>Paramecium</taxon>
    </lineage>
</organism>
<dbReference type="Proteomes" id="UP000683925">
    <property type="component" value="Unassembled WGS sequence"/>
</dbReference>
<sequence>MFYLNMLCHSRNNQIPDYFQRKRLILRLRNLILQHNPHLVWQYMLKQRFCMHHLQPDQLEHYHMSYPYIFLYSKSMLHLICPQRNQFQQLNLHIQLPIQYILLLLWLCIQKAKLCRQRQMLMQVAIQDSRQHLHIQGWLHLLCSSSNIFQKHSKHMIQKSNRLSMLPFRRILLHLQYIWLRLLNILHHHHRQMVCMQQSEYKPCHPMRKGSSLGILLLY</sequence>
<reference evidence="1" key="1">
    <citation type="submission" date="2021-01" db="EMBL/GenBank/DDBJ databases">
        <authorList>
            <consortium name="Genoscope - CEA"/>
            <person name="William W."/>
        </authorList>
    </citation>
    <scope>NUCLEOTIDE SEQUENCE</scope>
</reference>
<gene>
    <name evidence="1" type="ORF">POCTA_138.1.T1500011</name>
</gene>
<proteinExistence type="predicted"/>
<evidence type="ECO:0000313" key="1">
    <source>
        <dbReference type="EMBL" id="CAD8210134.1"/>
    </source>
</evidence>
<accession>A0A8S1YF71</accession>
<comment type="caution">
    <text evidence="1">The sequence shown here is derived from an EMBL/GenBank/DDBJ whole genome shotgun (WGS) entry which is preliminary data.</text>
</comment>
<name>A0A8S1YF71_PAROT</name>
<protein>
    <submittedName>
        <fullName evidence="1">Uncharacterized protein</fullName>
    </submittedName>
</protein>
<keyword evidence="2" id="KW-1185">Reference proteome</keyword>
<dbReference type="AlphaFoldDB" id="A0A8S1YF71"/>
<dbReference type="EMBL" id="CAJJDP010000152">
    <property type="protein sequence ID" value="CAD8210134.1"/>
    <property type="molecule type" value="Genomic_DNA"/>
</dbReference>
<evidence type="ECO:0000313" key="2">
    <source>
        <dbReference type="Proteomes" id="UP000683925"/>
    </source>
</evidence>